<comment type="cofactor">
    <cofactor evidence="5">
        <name>Zn(2+)</name>
        <dbReference type="ChEBI" id="CHEBI:29105"/>
    </cofactor>
    <text evidence="5">Binds 1 zinc ion per subunit.</text>
</comment>
<keyword evidence="8" id="KW-1185">Reference proteome</keyword>
<feature type="binding site" evidence="5">
    <location>
        <position position="46"/>
    </location>
    <ligand>
        <name>Zn(2+)</name>
        <dbReference type="ChEBI" id="CHEBI:29105"/>
    </ligand>
</feature>
<evidence type="ECO:0000256" key="5">
    <source>
        <dbReference type="PIRSR" id="PIRSR000808-3"/>
    </source>
</evidence>
<evidence type="ECO:0000256" key="1">
    <source>
        <dbReference type="ARBA" id="ARBA00022679"/>
    </source>
</evidence>
<evidence type="ECO:0000259" key="6">
    <source>
        <dbReference type="Pfam" id="PF01087"/>
    </source>
</evidence>
<accession>A0A919CRA1</accession>
<reference evidence="7" key="1">
    <citation type="journal article" date="2014" name="Int. J. Syst. Evol. Microbiol.">
        <title>Complete genome sequence of Corynebacterium casei LMG S-19264T (=DSM 44701T), isolated from a smear-ripened cheese.</title>
        <authorList>
            <consortium name="US DOE Joint Genome Institute (JGI-PGF)"/>
            <person name="Walter F."/>
            <person name="Albersmeier A."/>
            <person name="Kalinowski J."/>
            <person name="Ruckert C."/>
        </authorList>
    </citation>
    <scope>NUCLEOTIDE SEQUENCE</scope>
    <source>
        <strain evidence="7">KCTC 42651</strain>
    </source>
</reference>
<evidence type="ECO:0000256" key="2">
    <source>
        <dbReference type="ARBA" id="ARBA00022695"/>
    </source>
</evidence>
<evidence type="ECO:0000256" key="4">
    <source>
        <dbReference type="PIRSR" id="PIRSR000808-1"/>
    </source>
</evidence>
<organism evidence="7 8">
    <name type="scientific">Thalassobaculum fulvum</name>
    <dbReference type="NCBI Taxonomy" id="1633335"/>
    <lineage>
        <taxon>Bacteria</taxon>
        <taxon>Pseudomonadati</taxon>
        <taxon>Pseudomonadota</taxon>
        <taxon>Alphaproteobacteria</taxon>
        <taxon>Rhodospirillales</taxon>
        <taxon>Thalassobaculaceae</taxon>
        <taxon>Thalassobaculum</taxon>
    </lineage>
</organism>
<sequence length="343" mass="37438">MSEYRQDATTGAWVIVAPERGRRPSDWLVDGNREPAGDTDRACPFCPGNERLIPPVLDETPADRSPGWYTRVIANKHPALRPQGDPAPMPATVQTRLAGFGYHEVIIESPRHDADLATFDEAELHAVVHTCHRRFVDLAKRPGVEAVFVFRNRGRRAGASLVHPHSQVIATAIATPKVTARAQWTRDRYAQTGCCPVCDELEREATDGRRTVEATRRFLVTVPFAAGSPFELRITPFRHAATFAEAGPEELAELGPVLRRAVSRLERATGEPAYNLMIESAGLRDRVPASDHWSVRIVPDLARPGGFELGSGLPINPSSPEDDAAALRATDIADGSEAAGRLS</sequence>
<dbReference type="PANTHER" id="PTHR42763">
    <property type="entry name" value="ADP-GLUCOSE PHOSPHORYLASE"/>
    <property type="match status" value="1"/>
</dbReference>
<dbReference type="InterPro" id="IPR001937">
    <property type="entry name" value="GalP_UDPtransf1"/>
</dbReference>
<dbReference type="Gene3D" id="3.30.428.10">
    <property type="entry name" value="HIT-like"/>
    <property type="match status" value="2"/>
</dbReference>
<dbReference type="Proteomes" id="UP000630353">
    <property type="component" value="Unassembled WGS sequence"/>
</dbReference>
<feature type="binding site" evidence="5">
    <location>
        <position position="112"/>
    </location>
    <ligand>
        <name>Zn(2+)</name>
        <dbReference type="ChEBI" id="CHEBI:29105"/>
    </ligand>
</feature>
<dbReference type="GO" id="GO:0008270">
    <property type="term" value="F:zinc ion binding"/>
    <property type="evidence" value="ECO:0007669"/>
    <property type="project" value="InterPro"/>
</dbReference>
<dbReference type="PIRSF" id="PIRSF000808">
    <property type="entry name" value="GalT"/>
    <property type="match status" value="1"/>
</dbReference>
<feature type="binding site" evidence="5">
    <location>
        <position position="163"/>
    </location>
    <ligand>
        <name>Zn(2+)</name>
        <dbReference type="ChEBI" id="CHEBI:29105"/>
    </ligand>
</feature>
<reference evidence="7" key="2">
    <citation type="submission" date="2020-09" db="EMBL/GenBank/DDBJ databases">
        <authorList>
            <person name="Sun Q."/>
            <person name="Kim S."/>
        </authorList>
    </citation>
    <scope>NUCLEOTIDE SEQUENCE</scope>
    <source>
        <strain evidence="7">KCTC 42651</strain>
    </source>
</reference>
<keyword evidence="3" id="KW-0119">Carbohydrate metabolism</keyword>
<dbReference type="GO" id="GO:0006012">
    <property type="term" value="P:galactose metabolic process"/>
    <property type="evidence" value="ECO:0007669"/>
    <property type="project" value="InterPro"/>
</dbReference>
<name>A0A919CRA1_9PROT</name>
<feature type="domain" description="Galactose-1-phosphate uridyl transferase N-terminal" evidence="6">
    <location>
        <begin position="3"/>
        <end position="171"/>
    </location>
</feature>
<dbReference type="GO" id="GO:0008108">
    <property type="term" value="F:UDP-glucose:hexose-1-phosphate uridylyltransferase activity"/>
    <property type="evidence" value="ECO:0007669"/>
    <property type="project" value="InterPro"/>
</dbReference>
<evidence type="ECO:0000313" key="7">
    <source>
        <dbReference type="EMBL" id="GHD52512.1"/>
    </source>
</evidence>
<keyword evidence="2 7" id="KW-0548">Nucleotidyltransferase</keyword>
<keyword evidence="1" id="KW-0808">Transferase</keyword>
<keyword evidence="5" id="KW-0479">Metal-binding</keyword>
<proteinExistence type="predicted"/>
<gene>
    <name evidence="7" type="primary">galT</name>
    <name evidence="7" type="ORF">GCM10017083_27930</name>
</gene>
<dbReference type="RefSeq" id="WP_189990616.1">
    <property type="nucleotide sequence ID" value="NZ_BMZS01000006.1"/>
</dbReference>
<dbReference type="AlphaFoldDB" id="A0A919CRA1"/>
<comment type="caution">
    <text evidence="7">The sequence shown here is derived from an EMBL/GenBank/DDBJ whole genome shotgun (WGS) entry which is preliminary data.</text>
</comment>
<evidence type="ECO:0000313" key="8">
    <source>
        <dbReference type="Proteomes" id="UP000630353"/>
    </source>
</evidence>
<feature type="active site" description="Tele-UMP-histidine intermediate" evidence="4">
    <location>
        <position position="165"/>
    </location>
</feature>
<protein>
    <submittedName>
        <fullName evidence="7">Galactose-1-phosphate uridylyltransferase</fullName>
    </submittedName>
</protein>
<dbReference type="InterPro" id="IPR036265">
    <property type="entry name" value="HIT-like_sf"/>
</dbReference>
<keyword evidence="5" id="KW-0862">Zinc</keyword>
<dbReference type="SUPFAM" id="SSF54197">
    <property type="entry name" value="HIT-like"/>
    <property type="match status" value="2"/>
</dbReference>
<dbReference type="EMBL" id="BMZS01000006">
    <property type="protein sequence ID" value="GHD52512.1"/>
    <property type="molecule type" value="Genomic_DNA"/>
</dbReference>
<dbReference type="InterPro" id="IPR053177">
    <property type="entry name" value="ADP-glucose_phosphorylase"/>
</dbReference>
<evidence type="ECO:0000256" key="3">
    <source>
        <dbReference type="ARBA" id="ARBA00023277"/>
    </source>
</evidence>
<dbReference type="InterPro" id="IPR005849">
    <property type="entry name" value="GalP_Utransf_N"/>
</dbReference>
<dbReference type="PANTHER" id="PTHR42763:SF2">
    <property type="entry name" value="ADP-GLUCOSE PHOSPHORYLASE"/>
    <property type="match status" value="1"/>
</dbReference>
<dbReference type="Pfam" id="PF01087">
    <property type="entry name" value="GalP_UDP_transf"/>
    <property type="match status" value="1"/>
</dbReference>
<feature type="binding site" evidence="5">
    <location>
        <position position="43"/>
    </location>
    <ligand>
        <name>Zn(2+)</name>
        <dbReference type="ChEBI" id="CHEBI:29105"/>
    </ligand>
</feature>